<evidence type="ECO:0008006" key="5">
    <source>
        <dbReference type="Google" id="ProtNLM"/>
    </source>
</evidence>
<evidence type="ECO:0000256" key="1">
    <source>
        <dbReference type="SAM" id="MobiDB-lite"/>
    </source>
</evidence>
<dbReference type="EMBL" id="JASHIF010000026">
    <property type="protein sequence ID" value="MDI9862169.1"/>
    <property type="molecule type" value="Genomic_DNA"/>
</dbReference>
<feature type="transmembrane region" description="Helical" evidence="2">
    <location>
        <begin position="119"/>
        <end position="136"/>
    </location>
</feature>
<proteinExistence type="predicted"/>
<dbReference type="RefSeq" id="WP_283346449.1">
    <property type="nucleotide sequence ID" value="NZ_JASHIF010000026.1"/>
</dbReference>
<keyword evidence="2" id="KW-0812">Transmembrane</keyword>
<evidence type="ECO:0000313" key="3">
    <source>
        <dbReference type="EMBL" id="MDI9862169.1"/>
    </source>
</evidence>
<name>A0ABT6YF03_9BACT</name>
<accession>A0ABT6YF03</accession>
<keyword evidence="2" id="KW-1133">Transmembrane helix</keyword>
<protein>
    <recommendedName>
        <fullName evidence="5">DUF4175 domain-containing protein</fullName>
    </recommendedName>
</protein>
<keyword evidence="2" id="KW-0472">Membrane</keyword>
<organism evidence="3 4">
    <name type="scientific">Flectobacillus roseus</name>
    <dbReference type="NCBI Taxonomy" id="502259"/>
    <lineage>
        <taxon>Bacteria</taxon>
        <taxon>Pseudomonadati</taxon>
        <taxon>Bacteroidota</taxon>
        <taxon>Cytophagia</taxon>
        <taxon>Cytophagales</taxon>
        <taxon>Flectobacillaceae</taxon>
        <taxon>Flectobacillus</taxon>
    </lineage>
</organism>
<keyword evidence="4" id="KW-1185">Reference proteome</keyword>
<dbReference type="Proteomes" id="UP001236507">
    <property type="component" value="Unassembled WGS sequence"/>
</dbReference>
<feature type="region of interest" description="Disordered" evidence="1">
    <location>
        <begin position="485"/>
        <end position="515"/>
    </location>
</feature>
<sequence length="734" mass="84145">MNPFFQIISKVKWQLHTEDLLRGLSVFGVMAIWLHYYFPNVIWTWALSFVVASAWSFWKGFFSTKHQQAIRLVHQKIDNTEYSLDLLAKNELNIAEQLQLNRLLEKGNIQTPWVFTHHLWYYLGAVAASILLTVLFDQSFVQKLSEKSLTEIVSGKKDTPAIPPQFEKALLTVVPPAYTGLKTVQSKQLNASAIVGSNLTWQLSFLHQDQLKVRLSNARGTELPFTLKEDKYVYQDQLLSSGLYAIKAYWKDSLIYASDYYRLEALPDAAPKIEPSSKELYSFHYLKDPKTVQLNAKVSDDFMVNEVYMIATLARGSGENVKFREVKMPITQKAFKSSQLSKSIDLKSLNFTPGDELYYYWAAIDNRRPKPNFTKSDTYFIVYKDTTKAEESDLATMAMNIMPEYFRSQRQIIIDTEKLIAKRKKIADKEFKSASNEIGFDQKTLRLRYGQYLGEEFENSIGGGNPLPDNADKDGDILKGFRHAHDEGEHDHDQAEKHEEEHHHHEQSNDDNKDPLASMLADYVHSHDDGEANTFYEQSTRSLLKSSLEQMWQSELHLRMYEPEKALPYEKKALEFLKAAQHKARTFAKKTSFDPPPIKEKEKRLSGELTKFNTKFSYAKNLSQAQLTALAAEVMGYLQEEKSLNGLQKQKVLTLSMALSQKVLNTGMDQWSILSDLQKLASGKVLDSIQAKRLNTRIFALLNTDLPKPSSATPQGNVSEKRLEKSFFKNWAIN</sequence>
<evidence type="ECO:0000256" key="2">
    <source>
        <dbReference type="SAM" id="Phobius"/>
    </source>
</evidence>
<evidence type="ECO:0000313" key="4">
    <source>
        <dbReference type="Proteomes" id="UP001236507"/>
    </source>
</evidence>
<comment type="caution">
    <text evidence="3">The sequence shown here is derived from an EMBL/GenBank/DDBJ whole genome shotgun (WGS) entry which is preliminary data.</text>
</comment>
<gene>
    <name evidence="3" type="ORF">QM524_23300</name>
</gene>
<feature type="transmembrane region" description="Helical" evidence="2">
    <location>
        <begin position="42"/>
        <end position="62"/>
    </location>
</feature>
<feature type="compositionally biased region" description="Basic and acidic residues" evidence="1">
    <location>
        <begin position="485"/>
        <end position="514"/>
    </location>
</feature>
<reference evidence="3 4" key="1">
    <citation type="submission" date="2023-05" db="EMBL/GenBank/DDBJ databases">
        <title>Novel species of genus Flectobacillus isolated from stream in China.</title>
        <authorList>
            <person name="Lu H."/>
        </authorList>
    </citation>
    <scope>NUCLEOTIDE SEQUENCE [LARGE SCALE GENOMIC DNA]</scope>
    <source>
        <strain evidence="3 4">KCTC 42575</strain>
    </source>
</reference>
<feature type="transmembrane region" description="Helical" evidence="2">
    <location>
        <begin position="20"/>
        <end position="36"/>
    </location>
</feature>